<dbReference type="AlphaFoldDB" id="A0AAV4L5S7"/>
<dbReference type="Proteomes" id="UP000663812">
    <property type="component" value="Unassembled WGS sequence"/>
</dbReference>
<name>A0AAV4L5S7_BIFLL</name>
<organism evidence="1 2">
    <name type="scientific">Bifidobacterium longum subsp. longum</name>
    <dbReference type="NCBI Taxonomy" id="1679"/>
    <lineage>
        <taxon>Bacteria</taxon>
        <taxon>Bacillati</taxon>
        <taxon>Actinomycetota</taxon>
        <taxon>Actinomycetes</taxon>
        <taxon>Bifidobacteriales</taxon>
        <taxon>Bifidobacteriaceae</taxon>
        <taxon>Bifidobacterium</taxon>
    </lineage>
</organism>
<accession>A0AAV4L5S7</accession>
<dbReference type="EMBL" id="BNHC01000009">
    <property type="protein sequence ID" value="GHM73139.1"/>
    <property type="molecule type" value="Genomic_DNA"/>
</dbReference>
<gene>
    <name evidence="1" type="ORF">MCC00316_14290</name>
</gene>
<dbReference type="RefSeq" id="WP_157821775.1">
    <property type="nucleotide sequence ID" value="NZ_BNHB01000004.1"/>
</dbReference>
<sequence length="53" mass="5827">MTTREKILLVPLCAVLLVVALSWRLWLIALGFAVAAAAVVWLETEEGADCERD</sequence>
<evidence type="ECO:0008006" key="3">
    <source>
        <dbReference type="Google" id="ProtNLM"/>
    </source>
</evidence>
<proteinExistence type="predicted"/>
<comment type="caution">
    <text evidence="1">The sequence shown here is derived from an EMBL/GenBank/DDBJ whole genome shotgun (WGS) entry which is preliminary data.</text>
</comment>
<protein>
    <recommendedName>
        <fullName evidence="3">Phosphatidate cytidylyltransferase</fullName>
    </recommendedName>
</protein>
<reference evidence="1" key="1">
    <citation type="journal article" date="2021" name="Appl. Environ. Microbiol.">
        <title>Novel 3-O-alpha-d-Galactosyl-alpha-l-Arabinofuranosidase for the Assimilation of Gum Arabic Arabinogalactan Protein in Bifidobacterium longum subsp. longum.</title>
        <authorList>
            <person name="Sasaki Y."/>
            <person name="Horigome A."/>
            <person name="Odamaki T."/>
            <person name="Xiao J.Z."/>
            <person name="Ishiwata A."/>
            <person name="Ito Y."/>
            <person name="Kitahara K."/>
            <person name="Fujita K."/>
        </authorList>
    </citation>
    <scope>NUCLEOTIDE SEQUENCE</scope>
    <source>
        <strain evidence="1">MCC00316</strain>
    </source>
</reference>
<evidence type="ECO:0000313" key="2">
    <source>
        <dbReference type="Proteomes" id="UP000663812"/>
    </source>
</evidence>
<evidence type="ECO:0000313" key="1">
    <source>
        <dbReference type="EMBL" id="GHM73139.1"/>
    </source>
</evidence>